<dbReference type="RefSeq" id="WP_270109963.1">
    <property type="nucleotide sequence ID" value="NZ_JAPZVP010000007.1"/>
</dbReference>
<evidence type="ECO:0000313" key="4">
    <source>
        <dbReference type="Proteomes" id="UP001146067"/>
    </source>
</evidence>
<dbReference type="InterPro" id="IPR025326">
    <property type="entry name" value="DUF4232"/>
</dbReference>
<comment type="caution">
    <text evidence="3">The sequence shown here is derived from an EMBL/GenBank/DDBJ whole genome shotgun (WGS) entry which is preliminary data.</text>
</comment>
<sequence>MRRTTRPLALIAAVLALAASACGAGGEDEPTAAAATSTECDEHGIQMSLTPTGVVGDRTFMAIGLVNCGEEPLLLDSMPQVGVFGGNVVAPRDMNAPESVTVDPGQGAIAPLSWTPATGSGDVLEVDRFLINALPVYAGYELDLAEPIELDTAHVLDLGAWQLSGVPAAPPAEPVEPATDRPEAPACAEGFHVTVTQGSAAMGVRSSGIELVNCGTEDIEINGYPVIEIPGVDVAVRQGSDTLQDPGPTPITLAPGDSVSAAMLWTNRVEAGDVVNATEVNVGYAEGSPMETVTPEASIDLGTTREIEVTAWRVS</sequence>
<evidence type="ECO:0000259" key="2">
    <source>
        <dbReference type="Pfam" id="PF14016"/>
    </source>
</evidence>
<evidence type="ECO:0000256" key="1">
    <source>
        <dbReference type="SAM" id="SignalP"/>
    </source>
</evidence>
<name>A0A9X3PAN8_9ACTN</name>
<dbReference type="Proteomes" id="UP001146067">
    <property type="component" value="Unassembled WGS sequence"/>
</dbReference>
<feature type="domain" description="DUF4232" evidence="2">
    <location>
        <begin position="190"/>
        <end position="312"/>
    </location>
</feature>
<dbReference type="EMBL" id="JAPZVP010000007">
    <property type="protein sequence ID" value="MDA1360053.1"/>
    <property type="molecule type" value="Genomic_DNA"/>
</dbReference>
<dbReference type="PROSITE" id="PS51257">
    <property type="entry name" value="PROKAR_LIPOPROTEIN"/>
    <property type="match status" value="1"/>
</dbReference>
<organism evidence="3 4">
    <name type="scientific">Glycomyces luteolus</name>
    <dbReference type="NCBI Taxonomy" id="2670330"/>
    <lineage>
        <taxon>Bacteria</taxon>
        <taxon>Bacillati</taxon>
        <taxon>Actinomycetota</taxon>
        <taxon>Actinomycetes</taxon>
        <taxon>Glycomycetales</taxon>
        <taxon>Glycomycetaceae</taxon>
        <taxon>Glycomyces</taxon>
    </lineage>
</organism>
<evidence type="ECO:0000313" key="3">
    <source>
        <dbReference type="EMBL" id="MDA1360053.1"/>
    </source>
</evidence>
<feature type="domain" description="DUF4232" evidence="2">
    <location>
        <begin position="40"/>
        <end position="139"/>
    </location>
</feature>
<feature type="chain" id="PRO_5040841267" evidence="1">
    <location>
        <begin position="25"/>
        <end position="315"/>
    </location>
</feature>
<gene>
    <name evidence="3" type="ORF">O1R50_10480</name>
</gene>
<feature type="signal peptide" evidence="1">
    <location>
        <begin position="1"/>
        <end position="24"/>
    </location>
</feature>
<dbReference type="AlphaFoldDB" id="A0A9X3PAN8"/>
<keyword evidence="1" id="KW-0732">Signal</keyword>
<reference evidence="3" key="1">
    <citation type="submission" date="2022-12" db="EMBL/GenBank/DDBJ databases">
        <title>Gycomyces niveus sp.nov.,a novel actinomycete isolated from soil in Shouguan.</title>
        <authorList>
            <person name="Yang X."/>
        </authorList>
    </citation>
    <scope>NUCLEOTIDE SEQUENCE</scope>
    <source>
        <strain evidence="3">NEAU-A15</strain>
    </source>
</reference>
<dbReference type="Pfam" id="PF14016">
    <property type="entry name" value="DUF4232"/>
    <property type="match status" value="2"/>
</dbReference>
<accession>A0A9X3PAN8</accession>
<keyword evidence="4" id="KW-1185">Reference proteome</keyword>
<protein>
    <submittedName>
        <fullName evidence="3">DUF4232 domain-containing protein</fullName>
    </submittedName>
</protein>
<proteinExistence type="predicted"/>